<comment type="caution">
    <text evidence="8">The sequence shown here is derived from an EMBL/GenBank/DDBJ whole genome shotgun (WGS) entry which is preliminary data.</text>
</comment>
<dbReference type="InterPro" id="IPR007197">
    <property type="entry name" value="rSAM"/>
</dbReference>
<dbReference type="GO" id="GO:0016491">
    <property type="term" value="F:oxidoreductase activity"/>
    <property type="evidence" value="ECO:0007669"/>
    <property type="project" value="InterPro"/>
</dbReference>
<keyword evidence="5" id="KW-0408">Iron</keyword>
<evidence type="ECO:0000256" key="3">
    <source>
        <dbReference type="ARBA" id="ARBA00022691"/>
    </source>
</evidence>
<evidence type="ECO:0000259" key="7">
    <source>
        <dbReference type="PROSITE" id="PS51918"/>
    </source>
</evidence>
<dbReference type="RefSeq" id="WP_012208503.1">
    <property type="nucleotide sequence ID" value="NZ_AZRM01000021.1"/>
</dbReference>
<gene>
    <name evidence="8" type="ORF">X928_04440</name>
</gene>
<protein>
    <submittedName>
        <fullName evidence="8">Radical SAM protein</fullName>
    </submittedName>
</protein>
<dbReference type="Proteomes" id="UP000236199">
    <property type="component" value="Unassembled WGS sequence"/>
</dbReference>
<dbReference type="NCBIfam" id="TIGR04085">
    <property type="entry name" value="rSAM_more_4Fe4S"/>
    <property type="match status" value="1"/>
</dbReference>
<dbReference type="GO" id="GO:0046872">
    <property type="term" value="F:metal ion binding"/>
    <property type="evidence" value="ECO:0007669"/>
    <property type="project" value="UniProtKB-KW"/>
</dbReference>
<dbReference type="PANTHER" id="PTHR43787">
    <property type="entry name" value="FEMO COFACTOR BIOSYNTHESIS PROTEIN NIFB-RELATED"/>
    <property type="match status" value="1"/>
</dbReference>
<dbReference type="InterPro" id="IPR023885">
    <property type="entry name" value="4Fe4S-binding_SPASM_dom"/>
</dbReference>
<name>A0A2K1PD16_9BACT</name>
<keyword evidence="6" id="KW-0411">Iron-sulfur</keyword>
<dbReference type="EMBL" id="AZRM01000021">
    <property type="protein sequence ID" value="PNS00703.1"/>
    <property type="molecule type" value="Genomic_DNA"/>
</dbReference>
<evidence type="ECO:0000256" key="4">
    <source>
        <dbReference type="ARBA" id="ARBA00022723"/>
    </source>
</evidence>
<dbReference type="SFLD" id="SFLDS00029">
    <property type="entry name" value="Radical_SAM"/>
    <property type="match status" value="1"/>
</dbReference>
<reference evidence="8 9" key="1">
    <citation type="submission" date="2013-12" db="EMBL/GenBank/DDBJ databases">
        <title>Comparative genomics of Petrotoga isolates.</title>
        <authorList>
            <person name="Nesbo C.L."/>
            <person name="Charchuk R."/>
            <person name="Chow K."/>
        </authorList>
    </citation>
    <scope>NUCLEOTIDE SEQUENCE [LARGE SCALE GENOMIC DNA]</scope>
    <source>
        <strain evidence="8 9">DSM 10691</strain>
    </source>
</reference>
<dbReference type="PROSITE" id="PS51918">
    <property type="entry name" value="RADICAL_SAM"/>
    <property type="match status" value="1"/>
</dbReference>
<comment type="cofactor">
    <cofactor evidence="1">
        <name>[4Fe-4S] cluster</name>
        <dbReference type="ChEBI" id="CHEBI:49883"/>
    </cofactor>
</comment>
<organism evidence="8 9">
    <name type="scientific">Petrotoga miotherma DSM 10691</name>
    <dbReference type="NCBI Taxonomy" id="1434326"/>
    <lineage>
        <taxon>Bacteria</taxon>
        <taxon>Thermotogati</taxon>
        <taxon>Thermotogota</taxon>
        <taxon>Thermotogae</taxon>
        <taxon>Petrotogales</taxon>
        <taxon>Petrotogaceae</taxon>
        <taxon>Petrotoga</taxon>
    </lineage>
</organism>
<dbReference type="GO" id="GO:0051539">
    <property type="term" value="F:4 iron, 4 sulfur cluster binding"/>
    <property type="evidence" value="ECO:0007669"/>
    <property type="project" value="UniProtKB-KW"/>
</dbReference>
<dbReference type="CDD" id="cd01335">
    <property type="entry name" value="Radical_SAM"/>
    <property type="match status" value="1"/>
</dbReference>
<evidence type="ECO:0000256" key="1">
    <source>
        <dbReference type="ARBA" id="ARBA00001966"/>
    </source>
</evidence>
<keyword evidence="2" id="KW-0004">4Fe-4S</keyword>
<dbReference type="Pfam" id="PF04055">
    <property type="entry name" value="Radical_SAM"/>
    <property type="match status" value="1"/>
</dbReference>
<dbReference type="InterPro" id="IPR058240">
    <property type="entry name" value="rSAM_sf"/>
</dbReference>
<evidence type="ECO:0000313" key="9">
    <source>
        <dbReference type="Proteomes" id="UP000236199"/>
    </source>
</evidence>
<evidence type="ECO:0000256" key="5">
    <source>
        <dbReference type="ARBA" id="ARBA00023004"/>
    </source>
</evidence>
<dbReference type="UniPathway" id="UPA00782"/>
<dbReference type="SFLD" id="SFLDG01386">
    <property type="entry name" value="main_SPASM_domain-containing"/>
    <property type="match status" value="1"/>
</dbReference>
<accession>A0A2K1PD16</accession>
<dbReference type="PANTHER" id="PTHR43787:SF3">
    <property type="entry name" value="ARYLSULFATASE REGULATORY PROTEIN"/>
    <property type="match status" value="1"/>
</dbReference>
<proteinExistence type="predicted"/>
<dbReference type="SFLD" id="SFLDG01067">
    <property type="entry name" value="SPASM/twitch_domain_containing"/>
    <property type="match status" value="1"/>
</dbReference>
<feature type="domain" description="Radical SAM core" evidence="7">
    <location>
        <begin position="85"/>
        <end position="314"/>
    </location>
</feature>
<dbReference type="SUPFAM" id="SSF102114">
    <property type="entry name" value="Radical SAM enzymes"/>
    <property type="match status" value="1"/>
</dbReference>
<dbReference type="AlphaFoldDB" id="A0A2K1PD16"/>
<dbReference type="OrthoDB" id="9763993at2"/>
<dbReference type="InterPro" id="IPR023867">
    <property type="entry name" value="Sulphatase_maturase_rSAM"/>
</dbReference>
<evidence type="ECO:0000256" key="6">
    <source>
        <dbReference type="ARBA" id="ARBA00023014"/>
    </source>
</evidence>
<keyword evidence="3" id="KW-0949">S-adenosyl-L-methionine</keyword>
<dbReference type="InterPro" id="IPR013785">
    <property type="entry name" value="Aldolase_TIM"/>
</dbReference>
<dbReference type="Gene3D" id="3.20.20.70">
    <property type="entry name" value="Aldolase class I"/>
    <property type="match status" value="1"/>
</dbReference>
<sequence length="450" mass="52589">MLRYKNSNYNVIFEDGDKVVFVNLLTEAIATVNKEKYNKIKEIMESPNKEWSREYADLKNDLIYGGYLIEENFDEIQHLKAMNYRSRYDASFISFTIMPTMRCNLDCIYCYETHEGPTMDEKTTETVANYISTVAKSKRRIHIGWFGGEPLLKFDTMKYINEKVIKACEEYKTNFSSSISTNGYLLSAEKAKLFDELMIRNVQITLDGPKEYHDKYRPLKGGGPTYDIMFENIKNFFELTKESRITLRVNVGPDNYDAIYKLVDALEILPKDRLRIYFRWIFQGGETEKEIHREVMNFRGENSYEKLAKFYYYASQKGFETFLPILSNPIYCEYDCESSILIGPKGEVFPCTVAVNEGNEFGKVTNNGIEYDKTKYLLWYKHDAFQDEECKKCELLPQCFGGCRNAIVNSGVRGCPEEKTALESFARLWYFTKDMERKLKAVKKDENIKV</sequence>
<keyword evidence="9" id="KW-1185">Reference proteome</keyword>
<keyword evidence="4" id="KW-0479">Metal-binding</keyword>
<dbReference type="SFLD" id="SFLDG01384">
    <property type="entry name" value="thioether_bond_formation_requi"/>
    <property type="match status" value="1"/>
</dbReference>
<evidence type="ECO:0000313" key="8">
    <source>
        <dbReference type="EMBL" id="PNS00703.1"/>
    </source>
</evidence>
<evidence type="ECO:0000256" key="2">
    <source>
        <dbReference type="ARBA" id="ARBA00022485"/>
    </source>
</evidence>